<keyword evidence="1" id="KW-0805">Transcription regulation</keyword>
<dbReference type="InterPro" id="IPR001845">
    <property type="entry name" value="HTH_ArsR_DNA-bd_dom"/>
</dbReference>
<dbReference type="GO" id="GO:0003700">
    <property type="term" value="F:DNA-binding transcription factor activity"/>
    <property type="evidence" value="ECO:0007669"/>
    <property type="project" value="InterPro"/>
</dbReference>
<dbReference type="InterPro" id="IPR036388">
    <property type="entry name" value="WH-like_DNA-bd_sf"/>
</dbReference>
<dbReference type="PRINTS" id="PR00778">
    <property type="entry name" value="HTHARSR"/>
</dbReference>
<protein>
    <submittedName>
        <fullName evidence="5">Transcriptional regulator</fullName>
    </submittedName>
</protein>
<evidence type="ECO:0000256" key="2">
    <source>
        <dbReference type="ARBA" id="ARBA00023125"/>
    </source>
</evidence>
<dbReference type="PROSITE" id="PS50987">
    <property type="entry name" value="HTH_ARSR_2"/>
    <property type="match status" value="1"/>
</dbReference>
<dbReference type="PANTHER" id="PTHR33154">
    <property type="entry name" value="TRANSCRIPTIONAL REGULATOR, ARSR FAMILY"/>
    <property type="match status" value="1"/>
</dbReference>
<dbReference type="NCBIfam" id="NF033788">
    <property type="entry name" value="HTH_metalloreg"/>
    <property type="match status" value="1"/>
</dbReference>
<dbReference type="CDD" id="cd00090">
    <property type="entry name" value="HTH_ARSR"/>
    <property type="match status" value="1"/>
</dbReference>
<proteinExistence type="predicted"/>
<accession>A0A2G1QP87</accession>
<evidence type="ECO:0000313" key="5">
    <source>
        <dbReference type="EMBL" id="PHP67305.1"/>
    </source>
</evidence>
<dbReference type="PANTHER" id="PTHR33154:SF28">
    <property type="entry name" value="HTH-TYPE TRANSCRIPTIONAL REGULATOR YGAV-RELATED"/>
    <property type="match status" value="1"/>
</dbReference>
<keyword evidence="6" id="KW-1185">Reference proteome</keyword>
<keyword evidence="3" id="KW-0804">Transcription</keyword>
<evidence type="ECO:0000256" key="1">
    <source>
        <dbReference type="ARBA" id="ARBA00023015"/>
    </source>
</evidence>
<dbReference type="SMART" id="SM00418">
    <property type="entry name" value="HTH_ARSR"/>
    <property type="match status" value="1"/>
</dbReference>
<dbReference type="Proteomes" id="UP000221168">
    <property type="component" value="Unassembled WGS sequence"/>
</dbReference>
<reference evidence="5 6" key="1">
    <citation type="submission" date="2017-10" db="EMBL/GenBank/DDBJ databases">
        <title>Sedimentibacterium mangrovi gen. nov., sp. nov., a novel member of family Phyllobacteriacea isolated from mangrove sediment.</title>
        <authorList>
            <person name="Liao H."/>
            <person name="Tian Y."/>
        </authorList>
    </citation>
    <scope>NUCLEOTIDE SEQUENCE [LARGE SCALE GENOMIC DNA]</scope>
    <source>
        <strain evidence="5 6">X9-2-2</strain>
    </source>
</reference>
<evidence type="ECO:0000259" key="4">
    <source>
        <dbReference type="PROSITE" id="PS50987"/>
    </source>
</evidence>
<evidence type="ECO:0000313" key="6">
    <source>
        <dbReference type="Proteomes" id="UP000221168"/>
    </source>
</evidence>
<dbReference type="AlphaFoldDB" id="A0A2G1QP87"/>
<comment type="caution">
    <text evidence="5">The sequence shown here is derived from an EMBL/GenBank/DDBJ whole genome shotgun (WGS) entry which is preliminary data.</text>
</comment>
<dbReference type="InterPro" id="IPR011991">
    <property type="entry name" value="ArsR-like_HTH"/>
</dbReference>
<gene>
    <name evidence="5" type="ORF">CSC94_09705</name>
</gene>
<sequence>MSLNNVYQKAEETAAYLTVLANAKRIEIVCLLEDSEFSVGALADKVHLSQSALSQHLAKLRSQGLVATRRDGQTIYYRLACPLATRLLTMMQDDEQQLTH</sequence>
<dbReference type="OrthoDB" id="194599at2"/>
<organism evidence="5 6">
    <name type="scientific">Zhengella mangrovi</name>
    <dbReference type="NCBI Taxonomy" id="1982044"/>
    <lineage>
        <taxon>Bacteria</taxon>
        <taxon>Pseudomonadati</taxon>
        <taxon>Pseudomonadota</taxon>
        <taxon>Alphaproteobacteria</taxon>
        <taxon>Hyphomicrobiales</taxon>
        <taxon>Notoacmeibacteraceae</taxon>
        <taxon>Zhengella</taxon>
    </lineage>
</organism>
<dbReference type="SUPFAM" id="SSF46785">
    <property type="entry name" value="Winged helix' DNA-binding domain"/>
    <property type="match status" value="1"/>
</dbReference>
<dbReference type="EMBL" id="PDVP01000004">
    <property type="protein sequence ID" value="PHP67305.1"/>
    <property type="molecule type" value="Genomic_DNA"/>
</dbReference>
<name>A0A2G1QP87_9HYPH</name>
<dbReference type="Pfam" id="PF01022">
    <property type="entry name" value="HTH_5"/>
    <property type="match status" value="1"/>
</dbReference>
<dbReference type="InterPro" id="IPR036390">
    <property type="entry name" value="WH_DNA-bd_sf"/>
</dbReference>
<dbReference type="RefSeq" id="WP_099306132.1">
    <property type="nucleotide sequence ID" value="NZ_PDVP01000004.1"/>
</dbReference>
<keyword evidence="2" id="KW-0238">DNA-binding</keyword>
<dbReference type="Gene3D" id="1.10.10.10">
    <property type="entry name" value="Winged helix-like DNA-binding domain superfamily/Winged helix DNA-binding domain"/>
    <property type="match status" value="1"/>
</dbReference>
<dbReference type="InterPro" id="IPR051081">
    <property type="entry name" value="HTH_MetalResp_TranReg"/>
</dbReference>
<dbReference type="GO" id="GO:0003677">
    <property type="term" value="F:DNA binding"/>
    <property type="evidence" value="ECO:0007669"/>
    <property type="project" value="UniProtKB-KW"/>
</dbReference>
<evidence type="ECO:0000256" key="3">
    <source>
        <dbReference type="ARBA" id="ARBA00023163"/>
    </source>
</evidence>
<feature type="domain" description="HTH arsR-type" evidence="4">
    <location>
        <begin position="3"/>
        <end position="99"/>
    </location>
</feature>